<keyword evidence="6 8" id="KW-0449">Lipoprotein</keyword>
<dbReference type="HAMAP" id="MF_02204">
    <property type="entry name" value="Pal"/>
    <property type="match status" value="1"/>
</dbReference>
<keyword evidence="3 8" id="KW-0472">Membrane</keyword>
<evidence type="ECO:0000256" key="2">
    <source>
        <dbReference type="ARBA" id="ARBA00022729"/>
    </source>
</evidence>
<feature type="chain" id="PRO_5045274359" description="Peptidoglycan-associated lipoprotein" evidence="9">
    <location>
        <begin position="24"/>
        <end position="183"/>
    </location>
</feature>
<dbReference type="PANTHER" id="PTHR30329:SF21">
    <property type="entry name" value="LIPOPROTEIN YIAD-RELATED"/>
    <property type="match status" value="1"/>
</dbReference>
<accession>A0ABP7K807</accession>
<evidence type="ECO:0000256" key="3">
    <source>
        <dbReference type="ARBA" id="ARBA00023136"/>
    </source>
</evidence>
<comment type="similarity">
    <text evidence="8">Belongs to the Pal lipoprotein family.</text>
</comment>
<dbReference type="RefSeq" id="WP_344846630.1">
    <property type="nucleotide sequence ID" value="NZ_BAABDF010000007.1"/>
</dbReference>
<reference evidence="12" key="1">
    <citation type="journal article" date="2019" name="Int. J. Syst. Evol. Microbiol.">
        <title>The Global Catalogue of Microorganisms (GCM) 10K type strain sequencing project: providing services to taxonomists for standard genome sequencing and annotation.</title>
        <authorList>
            <consortium name="The Broad Institute Genomics Platform"/>
            <consortium name="The Broad Institute Genome Sequencing Center for Infectious Disease"/>
            <person name="Wu L."/>
            <person name="Ma J."/>
        </authorList>
    </citation>
    <scope>NUCLEOTIDE SEQUENCE [LARGE SCALE GENOMIC DNA]</scope>
    <source>
        <strain evidence="12">JCM 17190</strain>
    </source>
</reference>
<evidence type="ECO:0000259" key="10">
    <source>
        <dbReference type="PROSITE" id="PS51123"/>
    </source>
</evidence>
<comment type="caution">
    <text evidence="11">The sequence shown here is derived from an EMBL/GenBank/DDBJ whole genome shotgun (WGS) entry which is preliminary data.</text>
</comment>
<dbReference type="PANTHER" id="PTHR30329">
    <property type="entry name" value="STATOR ELEMENT OF FLAGELLAR MOTOR COMPLEX"/>
    <property type="match status" value="1"/>
</dbReference>
<protein>
    <recommendedName>
        <fullName evidence="8">Peptidoglycan-associated lipoprotein</fullName>
        <shortName evidence="8">PAL</shortName>
    </recommendedName>
</protein>
<evidence type="ECO:0000256" key="6">
    <source>
        <dbReference type="ARBA" id="ARBA00023288"/>
    </source>
</evidence>
<dbReference type="PROSITE" id="PS51257">
    <property type="entry name" value="PROKAR_LIPOPROTEIN"/>
    <property type="match status" value="1"/>
</dbReference>
<keyword evidence="2 8" id="KW-0732">Signal</keyword>
<keyword evidence="12" id="KW-1185">Reference proteome</keyword>
<sequence length="183" mass="18878">MTSFLKSTAPRALFLVAALGLTACTNPGRFGAGGAGGTAGGAGFGADGINSGVLPGSANDPKSVAYFNQTIGDRIFFAVDQSTLSDTARQTLSQQATWLIDNPAYAAIIEGHADEQGTREYNTALSARRAAAVQDYLISQGVTPSRLKTIPYGKERPIAICSDESCYGQNRRAVTVVAAGAGV</sequence>
<comment type="subunit">
    <text evidence="8">The Tol-Pal system is composed of five core proteins: the inner membrane proteins TolA, TolQ and TolR, the periplasmic protein TolB and the outer membrane protein Pal. They form a network linking the inner and outer membranes and the peptidoglycan layer.</text>
</comment>
<keyword evidence="4 8" id="KW-0564">Palmitate</keyword>
<dbReference type="NCBIfam" id="TIGR02802">
    <property type="entry name" value="Pal_lipo"/>
    <property type="match status" value="1"/>
</dbReference>
<dbReference type="InterPro" id="IPR036737">
    <property type="entry name" value="OmpA-like_sf"/>
</dbReference>
<evidence type="ECO:0000313" key="12">
    <source>
        <dbReference type="Proteomes" id="UP001399917"/>
    </source>
</evidence>
<comment type="function">
    <text evidence="8">Part of the Tol-Pal system, which plays a role in outer membrane invagination during cell division and is important for maintaining outer membrane integrity.</text>
</comment>
<dbReference type="InterPro" id="IPR039001">
    <property type="entry name" value="Pal"/>
</dbReference>
<keyword evidence="7 8" id="KW-0131">Cell cycle</keyword>
<evidence type="ECO:0000256" key="9">
    <source>
        <dbReference type="SAM" id="SignalP"/>
    </source>
</evidence>
<evidence type="ECO:0000256" key="5">
    <source>
        <dbReference type="ARBA" id="ARBA00023237"/>
    </source>
</evidence>
<organism evidence="11 12">
    <name type="scientific">Celeribacter arenosi</name>
    <dbReference type="NCBI Taxonomy" id="792649"/>
    <lineage>
        <taxon>Bacteria</taxon>
        <taxon>Pseudomonadati</taxon>
        <taxon>Pseudomonadota</taxon>
        <taxon>Alphaproteobacteria</taxon>
        <taxon>Rhodobacterales</taxon>
        <taxon>Roseobacteraceae</taxon>
        <taxon>Celeribacter</taxon>
    </lineage>
</organism>
<dbReference type="InterPro" id="IPR050330">
    <property type="entry name" value="Bact_OuterMem_StrucFunc"/>
</dbReference>
<proteinExistence type="inferred from homology"/>
<evidence type="ECO:0000256" key="4">
    <source>
        <dbReference type="ARBA" id="ARBA00023139"/>
    </source>
</evidence>
<dbReference type="PROSITE" id="PS51123">
    <property type="entry name" value="OMPA_2"/>
    <property type="match status" value="1"/>
</dbReference>
<dbReference type="InterPro" id="IPR006664">
    <property type="entry name" value="OMP_bac"/>
</dbReference>
<evidence type="ECO:0000256" key="8">
    <source>
        <dbReference type="HAMAP-Rule" id="MF_02204"/>
    </source>
</evidence>
<dbReference type="CDD" id="cd07185">
    <property type="entry name" value="OmpA_C-like"/>
    <property type="match status" value="1"/>
</dbReference>
<feature type="signal peptide" evidence="9">
    <location>
        <begin position="1"/>
        <end position="23"/>
    </location>
</feature>
<dbReference type="PRINTS" id="PR01021">
    <property type="entry name" value="OMPADOMAIN"/>
</dbReference>
<keyword evidence="1 8" id="KW-0132">Cell division</keyword>
<dbReference type="Pfam" id="PF00691">
    <property type="entry name" value="OmpA"/>
    <property type="match status" value="1"/>
</dbReference>
<dbReference type="Gene3D" id="3.30.1330.60">
    <property type="entry name" value="OmpA-like domain"/>
    <property type="match status" value="1"/>
</dbReference>
<gene>
    <name evidence="8 11" type="primary">pal</name>
    <name evidence="11" type="ORF">GCM10022404_18580</name>
</gene>
<dbReference type="InterPro" id="IPR006665">
    <property type="entry name" value="OmpA-like"/>
</dbReference>
<dbReference type="EMBL" id="BAABDF010000007">
    <property type="protein sequence ID" value="GAA3868749.1"/>
    <property type="molecule type" value="Genomic_DNA"/>
</dbReference>
<feature type="domain" description="OmpA-like" evidence="10">
    <location>
        <begin position="64"/>
        <end position="181"/>
    </location>
</feature>
<name>A0ABP7K807_9RHOB</name>
<evidence type="ECO:0000313" key="11">
    <source>
        <dbReference type="EMBL" id="GAA3868749.1"/>
    </source>
</evidence>
<comment type="subcellular location">
    <subcellularLocation>
        <location evidence="8">Cell outer membrane</location>
        <topology evidence="8">Lipid-anchor</topology>
    </subcellularLocation>
</comment>
<evidence type="ECO:0000256" key="1">
    <source>
        <dbReference type="ARBA" id="ARBA00022618"/>
    </source>
</evidence>
<dbReference type="SUPFAM" id="SSF103088">
    <property type="entry name" value="OmpA-like"/>
    <property type="match status" value="1"/>
</dbReference>
<dbReference type="Proteomes" id="UP001399917">
    <property type="component" value="Unassembled WGS sequence"/>
</dbReference>
<dbReference type="InterPro" id="IPR014169">
    <property type="entry name" value="Pal_lipo_C"/>
</dbReference>
<evidence type="ECO:0000256" key="7">
    <source>
        <dbReference type="ARBA" id="ARBA00023306"/>
    </source>
</evidence>
<keyword evidence="5 8" id="KW-0998">Cell outer membrane</keyword>